<gene>
    <name evidence="1" type="ORF">JQ615_34505</name>
</gene>
<name>A0ABS5FW56_9BRAD</name>
<comment type="caution">
    <text evidence="1">The sequence shown here is derived from an EMBL/GenBank/DDBJ whole genome shotgun (WGS) entry which is preliminary data.</text>
</comment>
<dbReference type="RefSeq" id="WP_212494877.1">
    <property type="nucleotide sequence ID" value="NZ_JAFCJH010000055.1"/>
</dbReference>
<proteinExistence type="predicted"/>
<organism evidence="1 2">
    <name type="scientific">Bradyrhizobium jicamae</name>
    <dbReference type="NCBI Taxonomy" id="280332"/>
    <lineage>
        <taxon>Bacteria</taxon>
        <taxon>Pseudomonadati</taxon>
        <taxon>Pseudomonadota</taxon>
        <taxon>Alphaproteobacteria</taxon>
        <taxon>Hyphomicrobiales</taxon>
        <taxon>Nitrobacteraceae</taxon>
        <taxon>Bradyrhizobium</taxon>
    </lineage>
</organism>
<accession>A0ABS5FW56</accession>
<evidence type="ECO:0000313" key="2">
    <source>
        <dbReference type="Proteomes" id="UP001315278"/>
    </source>
</evidence>
<dbReference type="EMBL" id="JAFCJH010000055">
    <property type="protein sequence ID" value="MBR0800491.1"/>
    <property type="molecule type" value="Genomic_DNA"/>
</dbReference>
<dbReference type="Proteomes" id="UP001315278">
    <property type="component" value="Unassembled WGS sequence"/>
</dbReference>
<protein>
    <submittedName>
        <fullName evidence="1">Uncharacterized protein</fullName>
    </submittedName>
</protein>
<evidence type="ECO:0000313" key="1">
    <source>
        <dbReference type="EMBL" id="MBR0800491.1"/>
    </source>
</evidence>
<keyword evidence="2" id="KW-1185">Reference proteome</keyword>
<sequence length="62" mass="6838">MVTHDQKSTATLSGSMGIFSGADFYWIQAKNLSVDGKEYLVLGSPQTATWLIIRDNGYKLVL</sequence>
<reference evidence="2" key="1">
    <citation type="journal article" date="2021" name="ISME J.">
        <title>Evolutionary origin and ecological implication of a unique nif island in free-living Bradyrhizobium lineages.</title>
        <authorList>
            <person name="Tao J."/>
        </authorList>
    </citation>
    <scope>NUCLEOTIDE SEQUENCE [LARGE SCALE GENOMIC DNA]</scope>
    <source>
        <strain evidence="2">SZCCT0434</strain>
    </source>
</reference>